<dbReference type="Proteomes" id="UP000247647">
    <property type="component" value="Unassembled WGS sequence"/>
</dbReference>
<evidence type="ECO:0000313" key="2">
    <source>
        <dbReference type="Proteomes" id="UP000247647"/>
    </source>
</evidence>
<proteinExistence type="predicted"/>
<evidence type="ECO:0000313" key="1">
    <source>
        <dbReference type="EMBL" id="PYH32242.1"/>
    </source>
</evidence>
<dbReference type="GeneID" id="37127849"/>
<dbReference type="RefSeq" id="XP_025477720.1">
    <property type="nucleotide sequence ID" value="XM_025625393.1"/>
</dbReference>
<name>A0A318Z5N0_ASPNB</name>
<protein>
    <submittedName>
        <fullName evidence="1">Uncharacterized protein</fullName>
    </submittedName>
</protein>
<gene>
    <name evidence="1" type="ORF">BO87DRAFT_398886</name>
</gene>
<accession>A0A318Z5N0</accession>
<dbReference type="EMBL" id="KZ821469">
    <property type="protein sequence ID" value="PYH32242.1"/>
    <property type="molecule type" value="Genomic_DNA"/>
</dbReference>
<reference evidence="1" key="1">
    <citation type="submission" date="2016-12" db="EMBL/GenBank/DDBJ databases">
        <title>The genomes of Aspergillus section Nigri reveals drivers in fungal speciation.</title>
        <authorList>
            <consortium name="DOE Joint Genome Institute"/>
            <person name="Vesth T.C."/>
            <person name="Nybo J."/>
            <person name="Theobald S."/>
            <person name="Brandl J."/>
            <person name="Frisvad J.C."/>
            <person name="Nielsen K.F."/>
            <person name="Lyhne E.K."/>
            <person name="Kogle M.E."/>
            <person name="Kuo A."/>
            <person name="Riley R."/>
            <person name="Clum A."/>
            <person name="Nolan M."/>
            <person name="Lipzen A."/>
            <person name="Salamov A."/>
            <person name="Henrissat B."/>
            <person name="Wiebenga A."/>
            <person name="De Vries R.P."/>
            <person name="Grigoriev I.V."/>
            <person name="Mortensen U.H."/>
            <person name="Andersen M.R."/>
            <person name="Baker S.E."/>
        </authorList>
    </citation>
    <scope>NUCLEOTIDE SEQUENCE [LARGE SCALE GENOMIC DNA]</scope>
    <source>
        <strain evidence="1">CBS 115656</strain>
    </source>
</reference>
<organism evidence="1 2">
    <name type="scientific">Aspergillus neoniger (strain CBS 115656)</name>
    <dbReference type="NCBI Taxonomy" id="1448310"/>
    <lineage>
        <taxon>Eukaryota</taxon>
        <taxon>Fungi</taxon>
        <taxon>Dikarya</taxon>
        <taxon>Ascomycota</taxon>
        <taxon>Pezizomycotina</taxon>
        <taxon>Eurotiomycetes</taxon>
        <taxon>Eurotiomycetidae</taxon>
        <taxon>Eurotiales</taxon>
        <taxon>Aspergillaceae</taxon>
        <taxon>Aspergillus</taxon>
        <taxon>Aspergillus subgen. Circumdati</taxon>
    </lineage>
</organism>
<sequence>MTNTVSVWILVPRRTEFYPKRAGLATPDWIVLRQKVSERAIAEPSAAVNADRPGVPSAARTLPIALRKNQLKKATLSHNQTGMGKFNTTSGVSEPRLHYNHAHRSHYLFFGKSKEF</sequence>
<keyword evidence="2" id="KW-1185">Reference proteome</keyword>
<dbReference type="OrthoDB" id="10632874at2759"/>
<dbReference type="AlphaFoldDB" id="A0A318Z5N0"/>